<proteinExistence type="predicted"/>
<dbReference type="AlphaFoldDB" id="A0A232FJW6"/>
<dbReference type="EMBL" id="NNAY01000102">
    <property type="protein sequence ID" value="OXU30962.1"/>
    <property type="molecule type" value="Genomic_DNA"/>
</dbReference>
<dbReference type="Proteomes" id="UP000215335">
    <property type="component" value="Unassembled WGS sequence"/>
</dbReference>
<sequence>MPWQYLDMTELVDKTFSTKKTFTTILKKFISKDLAVMFTAARKPRDATKMQNTAVFKDTNFFSCMSVVMIAAMKKRNTVLTEKDIISALSSVLCVSKQW</sequence>
<accession>A0A232FJW6</accession>
<evidence type="ECO:0000313" key="2">
    <source>
        <dbReference type="Proteomes" id="UP000215335"/>
    </source>
</evidence>
<evidence type="ECO:0000313" key="1">
    <source>
        <dbReference type="EMBL" id="OXU30962.1"/>
    </source>
</evidence>
<name>A0A232FJW6_9HYME</name>
<comment type="caution">
    <text evidence="1">The sequence shown here is derived from an EMBL/GenBank/DDBJ whole genome shotgun (WGS) entry which is preliminary data.</text>
</comment>
<gene>
    <name evidence="1" type="ORF">TSAR_001308</name>
</gene>
<reference evidence="1 2" key="1">
    <citation type="journal article" date="2017" name="Curr. Biol.">
        <title>The Evolution of Venom by Co-option of Single-Copy Genes.</title>
        <authorList>
            <person name="Martinson E.O."/>
            <person name="Mrinalini"/>
            <person name="Kelkar Y.D."/>
            <person name="Chang C.H."/>
            <person name="Werren J.H."/>
        </authorList>
    </citation>
    <scope>NUCLEOTIDE SEQUENCE [LARGE SCALE GENOMIC DNA]</scope>
    <source>
        <strain evidence="1 2">Alberta</strain>
        <tissue evidence="1">Whole body</tissue>
    </source>
</reference>
<organism evidence="1 2">
    <name type="scientific">Trichomalopsis sarcophagae</name>
    <dbReference type="NCBI Taxonomy" id="543379"/>
    <lineage>
        <taxon>Eukaryota</taxon>
        <taxon>Metazoa</taxon>
        <taxon>Ecdysozoa</taxon>
        <taxon>Arthropoda</taxon>
        <taxon>Hexapoda</taxon>
        <taxon>Insecta</taxon>
        <taxon>Pterygota</taxon>
        <taxon>Neoptera</taxon>
        <taxon>Endopterygota</taxon>
        <taxon>Hymenoptera</taxon>
        <taxon>Apocrita</taxon>
        <taxon>Proctotrupomorpha</taxon>
        <taxon>Chalcidoidea</taxon>
        <taxon>Pteromalidae</taxon>
        <taxon>Pteromalinae</taxon>
        <taxon>Trichomalopsis</taxon>
    </lineage>
</organism>
<protein>
    <submittedName>
        <fullName evidence="1">Uncharacterized protein</fullName>
    </submittedName>
</protein>
<keyword evidence="2" id="KW-1185">Reference proteome</keyword>